<dbReference type="InterPro" id="IPR013083">
    <property type="entry name" value="Znf_RING/FYVE/PHD"/>
</dbReference>
<reference evidence="15 16" key="1">
    <citation type="submission" date="2025-05" db="UniProtKB">
        <authorList>
            <consortium name="RefSeq"/>
        </authorList>
    </citation>
    <scope>IDENTIFICATION</scope>
    <source>
        <tissue evidence="15 16">Muscle</tissue>
    </source>
</reference>
<evidence type="ECO:0000256" key="4">
    <source>
        <dbReference type="ARBA" id="ARBA00022679"/>
    </source>
</evidence>
<keyword evidence="14" id="KW-1185">Reference proteome</keyword>
<dbReference type="PROSITE" id="PS50918">
    <property type="entry name" value="WWE"/>
    <property type="match status" value="2"/>
</dbReference>
<keyword evidence="6" id="KW-0677">Repeat</keyword>
<dbReference type="CDD" id="cd09633">
    <property type="entry name" value="Deltex_C"/>
    <property type="match status" value="1"/>
</dbReference>
<keyword evidence="4 11" id="KW-0808">Transferase</keyword>
<dbReference type="RefSeq" id="XP_022254309.1">
    <property type="nucleotide sequence ID" value="XM_022398601.1"/>
</dbReference>
<evidence type="ECO:0000256" key="9">
    <source>
        <dbReference type="ARBA" id="ARBA00022976"/>
    </source>
</evidence>
<dbReference type="InterPro" id="IPR001841">
    <property type="entry name" value="Znf_RING"/>
</dbReference>
<dbReference type="InterPro" id="IPR037197">
    <property type="entry name" value="WWE_dom_sf"/>
</dbReference>
<accession>A0ABM1TEK4</accession>
<evidence type="ECO:0000313" key="17">
    <source>
        <dbReference type="RefSeq" id="XP_022254310.1"/>
    </source>
</evidence>
<evidence type="ECO:0000313" key="14">
    <source>
        <dbReference type="Proteomes" id="UP000694941"/>
    </source>
</evidence>
<dbReference type="SUPFAM" id="SSF117839">
    <property type="entry name" value="WWE domain"/>
    <property type="match status" value="2"/>
</dbReference>
<evidence type="ECO:0000313" key="16">
    <source>
        <dbReference type="RefSeq" id="XP_022254309.1"/>
    </source>
</evidence>
<keyword evidence="8 11" id="KW-0862">Zinc</keyword>
<dbReference type="InterPro" id="IPR039398">
    <property type="entry name" value="Deltex_fam"/>
</dbReference>
<dbReference type="InterPro" id="IPR018123">
    <property type="entry name" value="WWE-dom_subgr"/>
</dbReference>
<dbReference type="InterPro" id="IPR004170">
    <property type="entry name" value="WWE_dom"/>
</dbReference>
<keyword evidence="11" id="KW-0963">Cytoplasm</keyword>
<keyword evidence="7 10" id="KW-0863">Zinc-finger</keyword>
<dbReference type="PANTHER" id="PTHR12622">
    <property type="entry name" value="DELTEX-RELATED"/>
    <property type="match status" value="1"/>
</dbReference>
<dbReference type="Proteomes" id="UP000694941">
    <property type="component" value="Unplaced"/>
</dbReference>
<comment type="subcellular location">
    <subcellularLocation>
        <location evidence="11">Cytoplasm</location>
    </subcellularLocation>
</comment>
<dbReference type="Gene3D" id="3.30.720.50">
    <property type="match status" value="2"/>
</dbReference>
<evidence type="ECO:0000256" key="7">
    <source>
        <dbReference type="ARBA" id="ARBA00022771"/>
    </source>
</evidence>
<feature type="domain" description="WWE" evidence="13">
    <location>
        <begin position="1"/>
        <end position="77"/>
    </location>
</feature>
<dbReference type="Pfam" id="PF00097">
    <property type="entry name" value="zf-C3HC4"/>
    <property type="match status" value="1"/>
</dbReference>
<evidence type="ECO:0000256" key="6">
    <source>
        <dbReference type="ARBA" id="ARBA00022737"/>
    </source>
</evidence>
<dbReference type="SUPFAM" id="SSF57850">
    <property type="entry name" value="RING/U-box"/>
    <property type="match status" value="1"/>
</dbReference>
<sequence>MAVALALQAVVWEWMGADSRWKSYPPEVAQLLERAHGKGLNMVRLGDAEASLTYYSVNLKEFIQISDITGSSCPVRRKIYPEGSPAARGILWQWSGDQHGVWENYDIGVANYIEGAFQQGRKYIDLSQFLKGYNYTVNFKPMSQINNLTGYRRSVRRIRTTAFPLVRNAVNTSSIRNTYAGGQVLVAIANQDDKHSNSNETKGSVTKGKKAHGILNHVTNLAAKAAKTVKESNPKSSLSFSSSVDGKCPSPATLPQNMKLMPAKSSKKWNNVPAPKGSQNISFLGNGVAPAQTPCRPIFWPPYTPDTQLKPVPGIKPPKTVRKKSKKHQTSINEVIDQFSKELTIRDVLEDCIICCDTLTEGSPYDNDPRLVALLHCNHIFHRSCLKEMYISGPKDGHLQCPTCKTIYGEKTGIQPPGSMDFHLVPHCLPGYPGYSTIHIIYNISPGIQGPEHPNPNKPYTARGFPRHCYLPDTDKGRKVLRLLVKAWERRLIFTVGVSSTTGEPNTVTWNEIHHKTEFGSNITGHGYPDPQYLDNVLTELTLQGISE</sequence>
<evidence type="ECO:0000256" key="10">
    <source>
        <dbReference type="PROSITE-ProRule" id="PRU00175"/>
    </source>
</evidence>
<dbReference type="PROSITE" id="PS50089">
    <property type="entry name" value="ZF_RING_2"/>
    <property type="match status" value="1"/>
</dbReference>
<name>A0ABM1TEK4_LIMPO</name>
<protein>
    <recommendedName>
        <fullName evidence="11">E3 ubiquitin-protein ligase</fullName>
        <ecNumber evidence="11">2.3.2.27</ecNumber>
    </recommendedName>
</protein>
<comment type="catalytic activity">
    <reaction evidence="1 11">
        <text>S-ubiquitinyl-[E2 ubiquitin-conjugating enzyme]-L-cysteine + [acceptor protein]-L-lysine = [E2 ubiquitin-conjugating enzyme]-L-cysteine + N(6)-ubiquitinyl-[acceptor protein]-L-lysine.</text>
        <dbReference type="EC" id="2.3.2.27"/>
    </reaction>
</comment>
<dbReference type="SMART" id="SM00678">
    <property type="entry name" value="WWE"/>
    <property type="match status" value="2"/>
</dbReference>
<evidence type="ECO:0000256" key="3">
    <source>
        <dbReference type="ARBA" id="ARBA00009413"/>
    </source>
</evidence>
<comment type="pathway">
    <text evidence="2 11">Protein modification; protein ubiquitination.</text>
</comment>
<evidence type="ECO:0000313" key="15">
    <source>
        <dbReference type="RefSeq" id="XP_013786040.1"/>
    </source>
</evidence>
<evidence type="ECO:0000256" key="8">
    <source>
        <dbReference type="ARBA" id="ARBA00022833"/>
    </source>
</evidence>
<dbReference type="EC" id="2.3.2.27" evidence="11"/>
<evidence type="ECO:0000256" key="1">
    <source>
        <dbReference type="ARBA" id="ARBA00000900"/>
    </source>
</evidence>
<keyword evidence="5 11" id="KW-0479">Metal-binding</keyword>
<evidence type="ECO:0000256" key="2">
    <source>
        <dbReference type="ARBA" id="ARBA00004906"/>
    </source>
</evidence>
<feature type="domain" description="RING-type" evidence="12">
    <location>
        <begin position="352"/>
        <end position="405"/>
    </location>
</feature>
<dbReference type="InterPro" id="IPR039399">
    <property type="entry name" value="Deltex_C_sf"/>
</dbReference>
<evidence type="ECO:0000256" key="11">
    <source>
        <dbReference type="RuleBase" id="RU367105"/>
    </source>
</evidence>
<proteinExistence type="inferred from homology"/>
<dbReference type="RefSeq" id="XP_022254310.1">
    <property type="nucleotide sequence ID" value="XM_022398602.1"/>
</dbReference>
<dbReference type="Gene3D" id="3.30.390.130">
    <property type="match status" value="1"/>
</dbReference>
<organism evidence="14 17">
    <name type="scientific">Limulus polyphemus</name>
    <name type="common">Atlantic horseshoe crab</name>
    <dbReference type="NCBI Taxonomy" id="6850"/>
    <lineage>
        <taxon>Eukaryota</taxon>
        <taxon>Metazoa</taxon>
        <taxon>Ecdysozoa</taxon>
        <taxon>Arthropoda</taxon>
        <taxon>Chelicerata</taxon>
        <taxon>Merostomata</taxon>
        <taxon>Xiphosura</taxon>
        <taxon>Limulidae</taxon>
        <taxon>Limulus</taxon>
    </lineage>
</organism>
<dbReference type="Pfam" id="PF02825">
    <property type="entry name" value="WWE"/>
    <property type="match status" value="2"/>
</dbReference>
<keyword evidence="9" id="KW-0914">Notch signaling pathway</keyword>
<evidence type="ECO:0000256" key="5">
    <source>
        <dbReference type="ARBA" id="ARBA00022723"/>
    </source>
</evidence>
<dbReference type="InterPro" id="IPR018957">
    <property type="entry name" value="Znf_C3HC4_RING-type"/>
</dbReference>
<dbReference type="GeneID" id="106470062"/>
<dbReference type="Pfam" id="PF18102">
    <property type="entry name" value="DTC"/>
    <property type="match status" value="1"/>
</dbReference>
<dbReference type="Gene3D" id="3.30.40.10">
    <property type="entry name" value="Zinc/RING finger domain, C3HC4 (zinc finger)"/>
    <property type="match status" value="1"/>
</dbReference>
<comment type="similarity">
    <text evidence="3 11">Belongs to the Deltex family.</text>
</comment>
<feature type="domain" description="WWE" evidence="13">
    <location>
        <begin position="78"/>
        <end position="157"/>
    </location>
</feature>
<evidence type="ECO:0000259" key="13">
    <source>
        <dbReference type="PROSITE" id="PS50918"/>
    </source>
</evidence>
<dbReference type="RefSeq" id="XP_013786040.1">
    <property type="nucleotide sequence ID" value="XM_013930586.2"/>
</dbReference>
<dbReference type="InterPro" id="IPR039396">
    <property type="entry name" value="Deltex_C"/>
</dbReference>
<evidence type="ECO:0000259" key="12">
    <source>
        <dbReference type="PROSITE" id="PS50089"/>
    </source>
</evidence>
<dbReference type="SMART" id="SM00184">
    <property type="entry name" value="RING"/>
    <property type="match status" value="1"/>
</dbReference>
<gene>
    <name evidence="15 16 17" type="primary">LOC106470062</name>
</gene>